<dbReference type="CDD" id="cd19152">
    <property type="entry name" value="AKR_AKR15A"/>
    <property type="match status" value="1"/>
</dbReference>
<dbReference type="EMBL" id="SMKI01000113">
    <property type="protein sequence ID" value="TDC75273.1"/>
    <property type="molecule type" value="Genomic_DNA"/>
</dbReference>
<feature type="domain" description="NADP-dependent oxidoreductase" evidence="1">
    <location>
        <begin position="18"/>
        <end position="311"/>
    </location>
</feature>
<evidence type="ECO:0000313" key="3">
    <source>
        <dbReference type="Proteomes" id="UP000295345"/>
    </source>
</evidence>
<dbReference type="InterPro" id="IPR036812">
    <property type="entry name" value="NAD(P)_OxRdtase_dom_sf"/>
</dbReference>
<reference evidence="2 3" key="1">
    <citation type="submission" date="2019-03" db="EMBL/GenBank/DDBJ databases">
        <title>Draft genome sequences of novel Actinobacteria.</title>
        <authorList>
            <person name="Sahin N."/>
            <person name="Ay H."/>
            <person name="Saygin H."/>
        </authorList>
    </citation>
    <scope>NUCLEOTIDE SEQUENCE [LARGE SCALE GENOMIC DNA]</scope>
    <source>
        <strain evidence="2 3">DSM 41900</strain>
    </source>
</reference>
<keyword evidence="3" id="KW-1185">Reference proteome</keyword>
<protein>
    <submittedName>
        <fullName evidence="2">Aldo/keto reductase</fullName>
    </submittedName>
</protein>
<evidence type="ECO:0000313" key="2">
    <source>
        <dbReference type="EMBL" id="TDC75273.1"/>
    </source>
</evidence>
<dbReference type="InterPro" id="IPR020471">
    <property type="entry name" value="AKR"/>
</dbReference>
<dbReference type="PANTHER" id="PTHR42686">
    <property type="entry name" value="GH17980P-RELATED"/>
    <property type="match status" value="1"/>
</dbReference>
<dbReference type="AlphaFoldDB" id="A0A4R4TJR8"/>
<dbReference type="GO" id="GO:0005829">
    <property type="term" value="C:cytosol"/>
    <property type="evidence" value="ECO:0007669"/>
    <property type="project" value="TreeGrafter"/>
</dbReference>
<comment type="caution">
    <text evidence="2">The sequence shown here is derived from an EMBL/GenBank/DDBJ whole genome shotgun (WGS) entry which is preliminary data.</text>
</comment>
<dbReference type="Proteomes" id="UP000295345">
    <property type="component" value="Unassembled WGS sequence"/>
</dbReference>
<dbReference type="Gene3D" id="3.20.20.100">
    <property type="entry name" value="NADP-dependent oxidoreductase domain"/>
    <property type="match status" value="1"/>
</dbReference>
<proteinExistence type="predicted"/>
<evidence type="ECO:0000259" key="1">
    <source>
        <dbReference type="Pfam" id="PF00248"/>
    </source>
</evidence>
<dbReference type="SUPFAM" id="SSF51430">
    <property type="entry name" value="NAD(P)-linked oxidoreductase"/>
    <property type="match status" value="1"/>
</dbReference>
<dbReference type="InterPro" id="IPR023210">
    <property type="entry name" value="NADP_OxRdtase_dom"/>
</dbReference>
<gene>
    <name evidence="2" type="ORF">E1283_12980</name>
</gene>
<organism evidence="2 3">
    <name type="scientific">Streptomyces hainanensis</name>
    <dbReference type="NCBI Taxonomy" id="402648"/>
    <lineage>
        <taxon>Bacteria</taxon>
        <taxon>Bacillati</taxon>
        <taxon>Actinomycetota</taxon>
        <taxon>Actinomycetes</taxon>
        <taxon>Kitasatosporales</taxon>
        <taxon>Streptomycetaceae</taxon>
        <taxon>Streptomyces</taxon>
    </lineage>
</organism>
<dbReference type="GO" id="GO:0016491">
    <property type="term" value="F:oxidoreductase activity"/>
    <property type="evidence" value="ECO:0007669"/>
    <property type="project" value="InterPro"/>
</dbReference>
<sequence length="324" mass="34426">MRADERVMLGRSGVSVSRLGLGLASVGGMFRPVSEARALATVDRAWQLGVRLFDTAPVYGYGRSEERAGRALRPRRRGDYVLCTKVGRLIEPGGRDTQPIWADPPPGVGPRLDYSRRAVLRSVEDSLRRLGLDRIDVLHVHDPDLDYPTALAEAYPTLAELRDRGTVGAVSLGVNHADVAARFLREAPAPGPDCVLLAGRYTLLDQSGLDDLLPLCVDRGVAVLAAGVYQGGLLAAPHADGDVPPALAERVRTLRAICERHDVPPLAAAIQFPLAHPAVTSVVVGARSPEEITASADLLTRALPPALWSDLRGAGLLSGAAPVP</sequence>
<dbReference type="Pfam" id="PF00248">
    <property type="entry name" value="Aldo_ket_red"/>
    <property type="match status" value="1"/>
</dbReference>
<accession>A0A4R4TJR8</accession>
<name>A0A4R4TJR8_9ACTN</name>
<dbReference type="PANTHER" id="PTHR42686:SF1">
    <property type="entry name" value="GH17980P-RELATED"/>
    <property type="match status" value="1"/>
</dbReference>
<dbReference type="OrthoDB" id="9768851at2"/>